<evidence type="ECO:0008006" key="7">
    <source>
        <dbReference type="Google" id="ProtNLM"/>
    </source>
</evidence>
<comment type="similarity">
    <text evidence="1">Belongs to the BlaI transcriptional regulatory family.</text>
</comment>
<evidence type="ECO:0000313" key="5">
    <source>
        <dbReference type="EMBL" id="RAN63986.1"/>
    </source>
</evidence>
<gene>
    <name evidence="5" type="ORF">B8A44_04370</name>
</gene>
<reference evidence="5 6" key="1">
    <citation type="submission" date="2017-03" db="EMBL/GenBank/DDBJ databases">
        <title>wgs assembly of Dolosigranulum pigrum KPL CDC strains.</title>
        <authorList>
            <person name="Brugger S.D."/>
            <person name="Pettigrew M."/>
            <person name="Kong Y."/>
            <person name="Lemon K.P."/>
        </authorList>
    </citation>
    <scope>NUCLEOTIDE SEQUENCE [LARGE SCALE GENOMIC DNA]</scope>
    <source>
        <strain evidence="5 6">KPL1931_CDC4294-98</strain>
    </source>
</reference>
<dbReference type="InterPro" id="IPR005650">
    <property type="entry name" value="BlaI_family"/>
</dbReference>
<proteinExistence type="inferred from homology"/>
<keyword evidence="4" id="KW-0804">Transcription</keyword>
<protein>
    <recommendedName>
        <fullName evidence="7">CopY/TcrY family copper transport repressor</fullName>
    </recommendedName>
</protein>
<sequence>MREERRMMLAVDITASEWEVMRVVWAKEQTTSATIIKVLSQEMNWKDSTIKTLIGRLKDKGLLDAKRDGRGFVYRPTVSQQDMILKSGEQWLDRICSTKVGGVLAELIKTSELSQDDLDQIIQVAQAKKADAPKKITCQCIPGQCSC</sequence>
<dbReference type="Gene3D" id="1.10.10.10">
    <property type="entry name" value="Winged helix-like DNA-binding domain superfamily/Winged helix DNA-binding domain"/>
    <property type="match status" value="1"/>
</dbReference>
<dbReference type="Pfam" id="PF03965">
    <property type="entry name" value="Penicillinase_R"/>
    <property type="match status" value="1"/>
</dbReference>
<evidence type="ECO:0000256" key="1">
    <source>
        <dbReference type="ARBA" id="ARBA00011046"/>
    </source>
</evidence>
<comment type="caution">
    <text evidence="5">The sequence shown here is derived from an EMBL/GenBank/DDBJ whole genome shotgun (WGS) entry which is preliminary data.</text>
</comment>
<dbReference type="InterPro" id="IPR036388">
    <property type="entry name" value="WH-like_DNA-bd_sf"/>
</dbReference>
<dbReference type="AlphaFoldDB" id="A0A328KMY4"/>
<evidence type="ECO:0000256" key="3">
    <source>
        <dbReference type="ARBA" id="ARBA00023125"/>
    </source>
</evidence>
<dbReference type="InterPro" id="IPR014071">
    <property type="entry name" value="Cu_transp_CopY/TcrY"/>
</dbReference>
<evidence type="ECO:0000256" key="2">
    <source>
        <dbReference type="ARBA" id="ARBA00023015"/>
    </source>
</evidence>
<accession>A0A328KMY4</accession>
<dbReference type="GO" id="GO:0045892">
    <property type="term" value="P:negative regulation of DNA-templated transcription"/>
    <property type="evidence" value="ECO:0007669"/>
    <property type="project" value="InterPro"/>
</dbReference>
<dbReference type="GO" id="GO:0003677">
    <property type="term" value="F:DNA binding"/>
    <property type="evidence" value="ECO:0007669"/>
    <property type="project" value="UniProtKB-KW"/>
</dbReference>
<dbReference type="PIRSF" id="PIRSF019455">
    <property type="entry name" value="CopR_AtkY"/>
    <property type="match status" value="1"/>
</dbReference>
<organism evidence="5 6">
    <name type="scientific">Dolosigranulum pigrum</name>
    <dbReference type="NCBI Taxonomy" id="29394"/>
    <lineage>
        <taxon>Bacteria</taxon>
        <taxon>Bacillati</taxon>
        <taxon>Bacillota</taxon>
        <taxon>Bacilli</taxon>
        <taxon>Lactobacillales</taxon>
        <taxon>Carnobacteriaceae</taxon>
        <taxon>Dolosigranulum</taxon>
    </lineage>
</organism>
<keyword evidence="3" id="KW-0238">DNA-binding</keyword>
<dbReference type="EMBL" id="NAQV01000011">
    <property type="protein sequence ID" value="RAN63986.1"/>
    <property type="molecule type" value="Genomic_DNA"/>
</dbReference>
<dbReference type="SUPFAM" id="SSF46785">
    <property type="entry name" value="Winged helix' DNA-binding domain"/>
    <property type="match status" value="1"/>
</dbReference>
<evidence type="ECO:0000313" key="6">
    <source>
        <dbReference type="Proteomes" id="UP000249099"/>
    </source>
</evidence>
<keyword evidence="2" id="KW-0805">Transcription regulation</keyword>
<dbReference type="NCBIfam" id="TIGR02698">
    <property type="entry name" value="CopY_TcrY"/>
    <property type="match status" value="1"/>
</dbReference>
<dbReference type="Proteomes" id="UP000249099">
    <property type="component" value="Unassembled WGS sequence"/>
</dbReference>
<dbReference type="InterPro" id="IPR036390">
    <property type="entry name" value="WH_DNA-bd_sf"/>
</dbReference>
<evidence type="ECO:0000256" key="4">
    <source>
        <dbReference type="ARBA" id="ARBA00023163"/>
    </source>
</evidence>
<name>A0A328KMY4_9LACT</name>